<protein>
    <recommendedName>
        <fullName evidence="2">Endonuclease/exonuclease/phosphatase domain-containing protein</fullName>
    </recommendedName>
</protein>
<dbReference type="EMBL" id="LR031874">
    <property type="protein sequence ID" value="VDD19860.1"/>
    <property type="molecule type" value="Genomic_DNA"/>
</dbReference>
<name>A0A3P6CYZ5_BRAOL</name>
<gene>
    <name evidence="1" type="ORF">BOLC2T06936H</name>
</gene>
<proteinExistence type="predicted"/>
<reference evidence="1" key="1">
    <citation type="submission" date="2018-11" db="EMBL/GenBank/DDBJ databases">
        <authorList>
            <consortium name="Genoscope - CEA"/>
            <person name="William W."/>
        </authorList>
    </citation>
    <scope>NUCLEOTIDE SEQUENCE</scope>
</reference>
<dbReference type="PANTHER" id="PTHR33710">
    <property type="entry name" value="BNAC02G09200D PROTEIN"/>
    <property type="match status" value="1"/>
</dbReference>
<dbReference type="SUPFAM" id="SSF56219">
    <property type="entry name" value="DNase I-like"/>
    <property type="match status" value="1"/>
</dbReference>
<dbReference type="PANTHER" id="PTHR33710:SF77">
    <property type="entry name" value="DNASE I-LIKE SUPERFAMILY PROTEIN"/>
    <property type="match status" value="1"/>
</dbReference>
<accession>A0A3P6CYZ5</accession>
<organism evidence="1">
    <name type="scientific">Brassica oleracea</name>
    <name type="common">Wild cabbage</name>
    <dbReference type="NCBI Taxonomy" id="3712"/>
    <lineage>
        <taxon>Eukaryota</taxon>
        <taxon>Viridiplantae</taxon>
        <taxon>Streptophyta</taxon>
        <taxon>Embryophyta</taxon>
        <taxon>Tracheophyta</taxon>
        <taxon>Spermatophyta</taxon>
        <taxon>Magnoliopsida</taxon>
        <taxon>eudicotyledons</taxon>
        <taxon>Gunneridae</taxon>
        <taxon>Pentapetalae</taxon>
        <taxon>rosids</taxon>
        <taxon>malvids</taxon>
        <taxon>Brassicales</taxon>
        <taxon>Brassicaceae</taxon>
        <taxon>Brassiceae</taxon>
        <taxon>Brassica</taxon>
    </lineage>
</organism>
<evidence type="ECO:0008006" key="2">
    <source>
        <dbReference type="Google" id="ProtNLM"/>
    </source>
</evidence>
<sequence length="128" mass="14444">MTEFIDTLSHLGVFDLRFTGPLHTWSNKCPSFPIAKKLDRVLVNQPWISSFSHSQASFLPSDFADHSPAVLNLVVNLPASGTKPFKFFNYLTKHPLFYQTVLQAWNQVGSIAWDLSHLCANLLLNDVL</sequence>
<dbReference type="InterPro" id="IPR036691">
    <property type="entry name" value="Endo/exonu/phosph_ase_sf"/>
</dbReference>
<evidence type="ECO:0000313" key="1">
    <source>
        <dbReference type="EMBL" id="VDD19860.1"/>
    </source>
</evidence>
<dbReference type="AlphaFoldDB" id="A0A3P6CYZ5"/>